<evidence type="ECO:0000256" key="1">
    <source>
        <dbReference type="SAM" id="MobiDB-lite"/>
    </source>
</evidence>
<feature type="signal peptide" evidence="2">
    <location>
        <begin position="1"/>
        <end position="24"/>
    </location>
</feature>
<dbReference type="KEGG" id="uli:ETAA1_60810"/>
<evidence type="ECO:0000256" key="2">
    <source>
        <dbReference type="SAM" id="SignalP"/>
    </source>
</evidence>
<dbReference type="EMBL" id="CP036273">
    <property type="protein sequence ID" value="QDU24068.1"/>
    <property type="molecule type" value="Genomic_DNA"/>
</dbReference>
<evidence type="ECO:0000313" key="4">
    <source>
        <dbReference type="Proteomes" id="UP000319576"/>
    </source>
</evidence>
<dbReference type="OrthoDB" id="282887at2"/>
<feature type="chain" id="PRO_5022083034" evidence="2">
    <location>
        <begin position="25"/>
        <end position="167"/>
    </location>
</feature>
<keyword evidence="4" id="KW-1185">Reference proteome</keyword>
<protein>
    <submittedName>
        <fullName evidence="3">Uncharacterized protein</fullName>
    </submittedName>
</protein>
<feature type="compositionally biased region" description="Low complexity" evidence="1">
    <location>
        <begin position="155"/>
        <end position="167"/>
    </location>
</feature>
<proteinExistence type="predicted"/>
<feature type="region of interest" description="Disordered" evidence="1">
    <location>
        <begin position="145"/>
        <end position="167"/>
    </location>
</feature>
<dbReference type="Proteomes" id="UP000319576">
    <property type="component" value="Chromosome"/>
</dbReference>
<name>A0A517Y2Y2_9BACT</name>
<sequence length="167" mass="16932" precursor="true">MLRDRRSVLAALGLAVPFGIPARAAATGPAPGLRFRSFEDAVREAFASAAAAGGSWRRVEVGHSDEVRAGVQGCHNDRPFAGFPAGHLRIVRSGCEPGPVVRGVRLYVATVDVELAVGPGGRPLDFASIPPAPVFAEPAVVGPVPTRPGGGQVGTGPTTAATAPRGA</sequence>
<gene>
    <name evidence="3" type="ORF">ETAA1_60810</name>
</gene>
<evidence type="ECO:0000313" key="3">
    <source>
        <dbReference type="EMBL" id="QDU24068.1"/>
    </source>
</evidence>
<organism evidence="3 4">
    <name type="scientific">Urbifossiella limnaea</name>
    <dbReference type="NCBI Taxonomy" id="2528023"/>
    <lineage>
        <taxon>Bacteria</taxon>
        <taxon>Pseudomonadati</taxon>
        <taxon>Planctomycetota</taxon>
        <taxon>Planctomycetia</taxon>
        <taxon>Gemmatales</taxon>
        <taxon>Gemmataceae</taxon>
        <taxon>Urbifossiella</taxon>
    </lineage>
</organism>
<accession>A0A517Y2Y2</accession>
<dbReference type="AlphaFoldDB" id="A0A517Y2Y2"/>
<dbReference type="RefSeq" id="WP_145244263.1">
    <property type="nucleotide sequence ID" value="NZ_CP036273.1"/>
</dbReference>
<keyword evidence="2" id="KW-0732">Signal</keyword>
<reference evidence="3 4" key="1">
    <citation type="submission" date="2019-02" db="EMBL/GenBank/DDBJ databases">
        <title>Deep-cultivation of Planctomycetes and their phenomic and genomic characterization uncovers novel biology.</title>
        <authorList>
            <person name="Wiegand S."/>
            <person name="Jogler M."/>
            <person name="Boedeker C."/>
            <person name="Pinto D."/>
            <person name="Vollmers J."/>
            <person name="Rivas-Marin E."/>
            <person name="Kohn T."/>
            <person name="Peeters S.H."/>
            <person name="Heuer A."/>
            <person name="Rast P."/>
            <person name="Oberbeckmann S."/>
            <person name="Bunk B."/>
            <person name="Jeske O."/>
            <person name="Meyerdierks A."/>
            <person name="Storesund J.E."/>
            <person name="Kallscheuer N."/>
            <person name="Luecker S."/>
            <person name="Lage O.M."/>
            <person name="Pohl T."/>
            <person name="Merkel B.J."/>
            <person name="Hornburger P."/>
            <person name="Mueller R.-W."/>
            <person name="Bruemmer F."/>
            <person name="Labrenz M."/>
            <person name="Spormann A.M."/>
            <person name="Op den Camp H."/>
            <person name="Overmann J."/>
            <person name="Amann R."/>
            <person name="Jetten M.S.M."/>
            <person name="Mascher T."/>
            <person name="Medema M.H."/>
            <person name="Devos D.P."/>
            <person name="Kaster A.-K."/>
            <person name="Ovreas L."/>
            <person name="Rohde M."/>
            <person name="Galperin M.Y."/>
            <person name="Jogler C."/>
        </authorList>
    </citation>
    <scope>NUCLEOTIDE SEQUENCE [LARGE SCALE GENOMIC DNA]</scope>
    <source>
        <strain evidence="3 4">ETA_A1</strain>
    </source>
</reference>